<sequence>MLAISKGQIPAIVLLCIVCLVSYNFVVTLQARTTYLESTIEAFKARAHRKHQASTTPSSQPSSSRDLILYSYHETAESLLNLAFFRAHALHSAADFIFMLNGAHTLDLSSLTSLPNVRVIERDNRCFDLGGFYEILTGNITLTEIYKRYIFINSSLRGPFFPPWANKTCWSDAYWDKLDEKTKLVGMSWNCANGIPYPPHLQSMILALSHETLMHTLLPNMKCYENMDSAVRDGETRLAGLIAESGGNVYAMEARFGAHAGVGGKDMEKFMEWCVDGEGTVEGQGGGNDVLHTGNYEGSSLHPYETIFAKTNRDWDERDRRTINLLTEHADLSEYSSYDRCGI</sequence>
<dbReference type="AlphaFoldDB" id="A0A0F4GGY6"/>
<dbReference type="Proteomes" id="UP000033647">
    <property type="component" value="Unassembled WGS sequence"/>
</dbReference>
<keyword evidence="1" id="KW-0812">Transmembrane</keyword>
<dbReference type="EMBL" id="LAFY01000675">
    <property type="protein sequence ID" value="KJX96282.1"/>
    <property type="molecule type" value="Genomic_DNA"/>
</dbReference>
<proteinExistence type="predicted"/>
<keyword evidence="1" id="KW-1133">Transmembrane helix</keyword>
<keyword evidence="1" id="KW-0472">Membrane</keyword>
<protein>
    <submittedName>
        <fullName evidence="2">Uncharacterized protein</fullName>
    </submittedName>
</protein>
<evidence type="ECO:0000256" key="1">
    <source>
        <dbReference type="SAM" id="Phobius"/>
    </source>
</evidence>
<evidence type="ECO:0000313" key="2">
    <source>
        <dbReference type="EMBL" id="KJX96282.1"/>
    </source>
</evidence>
<evidence type="ECO:0000313" key="3">
    <source>
        <dbReference type="Proteomes" id="UP000033647"/>
    </source>
</evidence>
<gene>
    <name evidence="2" type="ORF">TI39_contig683g00002</name>
</gene>
<comment type="caution">
    <text evidence="2">The sequence shown here is derived from an EMBL/GenBank/DDBJ whole genome shotgun (WGS) entry which is preliminary data.</text>
</comment>
<organism evidence="2 3">
    <name type="scientific">Zymoseptoria brevis</name>
    <dbReference type="NCBI Taxonomy" id="1047168"/>
    <lineage>
        <taxon>Eukaryota</taxon>
        <taxon>Fungi</taxon>
        <taxon>Dikarya</taxon>
        <taxon>Ascomycota</taxon>
        <taxon>Pezizomycotina</taxon>
        <taxon>Dothideomycetes</taxon>
        <taxon>Dothideomycetidae</taxon>
        <taxon>Mycosphaerellales</taxon>
        <taxon>Mycosphaerellaceae</taxon>
        <taxon>Zymoseptoria</taxon>
    </lineage>
</organism>
<feature type="transmembrane region" description="Helical" evidence="1">
    <location>
        <begin position="12"/>
        <end position="31"/>
    </location>
</feature>
<keyword evidence="3" id="KW-1185">Reference proteome</keyword>
<reference evidence="2 3" key="1">
    <citation type="submission" date="2015-03" db="EMBL/GenBank/DDBJ databases">
        <title>RNA-seq based gene annotation and comparative genomics of four Zymoseptoria species reveal species-specific pathogenicity related genes and transposable element activity.</title>
        <authorList>
            <person name="Grandaubert J."/>
            <person name="Bhattacharyya A."/>
            <person name="Stukenbrock E.H."/>
        </authorList>
    </citation>
    <scope>NUCLEOTIDE SEQUENCE [LARGE SCALE GENOMIC DNA]</scope>
    <source>
        <strain evidence="2 3">Zb18110</strain>
    </source>
</reference>
<dbReference type="OrthoDB" id="526941at2759"/>
<dbReference type="STRING" id="1047168.A0A0F4GGY6"/>
<name>A0A0F4GGY6_9PEZI</name>
<accession>A0A0F4GGY6</accession>